<dbReference type="Proteomes" id="UP000320643">
    <property type="component" value="Unassembled WGS sequence"/>
</dbReference>
<evidence type="ECO:0000256" key="1">
    <source>
        <dbReference type="ARBA" id="ARBA00007613"/>
    </source>
</evidence>
<dbReference type="SUPFAM" id="SSF56954">
    <property type="entry name" value="Outer membrane efflux proteins (OEP)"/>
    <property type="match status" value="1"/>
</dbReference>
<dbReference type="AlphaFoldDB" id="A0A552V2U1"/>
<gene>
    <name evidence="4" type="ORF">FMM05_09790</name>
</gene>
<dbReference type="PROSITE" id="PS51257">
    <property type="entry name" value="PROKAR_LIPOPROTEIN"/>
    <property type="match status" value="1"/>
</dbReference>
<dbReference type="PANTHER" id="PTHR30203:SF33">
    <property type="entry name" value="BLR4455 PROTEIN"/>
    <property type="match status" value="1"/>
</dbReference>
<dbReference type="RefSeq" id="WP_143373186.1">
    <property type="nucleotide sequence ID" value="NZ_VJVZ01000005.1"/>
</dbReference>
<evidence type="ECO:0000313" key="5">
    <source>
        <dbReference type="Proteomes" id="UP000320643"/>
    </source>
</evidence>
<dbReference type="GO" id="GO:0015562">
    <property type="term" value="F:efflux transmembrane transporter activity"/>
    <property type="evidence" value="ECO:0007669"/>
    <property type="project" value="InterPro"/>
</dbReference>
<proteinExistence type="inferred from homology"/>
<dbReference type="Gene3D" id="1.20.1600.10">
    <property type="entry name" value="Outer membrane efflux proteins (OEP)"/>
    <property type="match status" value="1"/>
</dbReference>
<dbReference type="GO" id="GO:0005886">
    <property type="term" value="C:plasma membrane"/>
    <property type="evidence" value="ECO:0007669"/>
    <property type="project" value="UniProtKB-SubCell"/>
</dbReference>
<keyword evidence="2" id="KW-0472">Membrane</keyword>
<evidence type="ECO:0000256" key="3">
    <source>
        <dbReference type="SAM" id="Coils"/>
    </source>
</evidence>
<name>A0A552V2U1_9FLAO</name>
<dbReference type="OrthoDB" id="9770517at2"/>
<dbReference type="Pfam" id="PF02321">
    <property type="entry name" value="OEP"/>
    <property type="match status" value="2"/>
</dbReference>
<comment type="similarity">
    <text evidence="1 2">Belongs to the outer membrane factor (OMF) (TC 1.B.17) family.</text>
</comment>
<feature type="chain" id="PRO_5022251361" evidence="2">
    <location>
        <begin position="25"/>
        <end position="474"/>
    </location>
</feature>
<keyword evidence="2" id="KW-0732">Signal</keyword>
<dbReference type="PANTHER" id="PTHR30203">
    <property type="entry name" value="OUTER MEMBRANE CATION EFFLUX PROTEIN"/>
    <property type="match status" value="1"/>
</dbReference>
<evidence type="ECO:0000256" key="2">
    <source>
        <dbReference type="RuleBase" id="RU362097"/>
    </source>
</evidence>
<dbReference type="InterPro" id="IPR010131">
    <property type="entry name" value="MdtP/NodT-like"/>
</dbReference>
<dbReference type="Gene3D" id="2.20.200.10">
    <property type="entry name" value="Outer membrane efflux proteins (OEP)"/>
    <property type="match status" value="1"/>
</dbReference>
<keyword evidence="2" id="KW-1134">Transmembrane beta strand</keyword>
<reference evidence="4 5" key="1">
    <citation type="submission" date="2019-07" db="EMBL/GenBank/DDBJ databases">
        <title>Flavobacterium sp. nov., isolated from glacier ice.</title>
        <authorList>
            <person name="Liu Q."/>
            <person name="Xin Y.-H."/>
        </authorList>
    </citation>
    <scope>NUCLEOTIDE SEQUENCE [LARGE SCALE GENOMIC DNA]</scope>
    <source>
        <strain evidence="4 5">ZT4R6</strain>
    </source>
</reference>
<comment type="caution">
    <text evidence="4">The sequence shown here is derived from an EMBL/GenBank/DDBJ whole genome shotgun (WGS) entry which is preliminary data.</text>
</comment>
<dbReference type="NCBIfam" id="TIGR01845">
    <property type="entry name" value="outer_NodT"/>
    <property type="match status" value="1"/>
</dbReference>
<dbReference type="EMBL" id="VJVZ01000005">
    <property type="protein sequence ID" value="TRW24782.1"/>
    <property type="molecule type" value="Genomic_DNA"/>
</dbReference>
<keyword evidence="2" id="KW-0812">Transmembrane</keyword>
<keyword evidence="3" id="KW-0175">Coiled coil</keyword>
<accession>A0A552V2U1</accession>
<keyword evidence="2" id="KW-0564">Palmitate</keyword>
<dbReference type="InterPro" id="IPR003423">
    <property type="entry name" value="OMP_efflux"/>
</dbReference>
<organism evidence="4 5">
    <name type="scientific">Flavobacterium zepuense</name>
    <dbReference type="NCBI Taxonomy" id="2593302"/>
    <lineage>
        <taxon>Bacteria</taxon>
        <taxon>Pseudomonadati</taxon>
        <taxon>Bacteroidota</taxon>
        <taxon>Flavobacteriia</taxon>
        <taxon>Flavobacteriales</taxon>
        <taxon>Flavobacteriaceae</taxon>
        <taxon>Flavobacterium</taxon>
    </lineage>
</organism>
<evidence type="ECO:0000313" key="4">
    <source>
        <dbReference type="EMBL" id="TRW24782.1"/>
    </source>
</evidence>
<comment type="subcellular location">
    <subcellularLocation>
        <location evidence="2">Cell membrane</location>
        <topology evidence="2">Lipid-anchor</topology>
    </subcellularLocation>
</comment>
<feature type="signal peptide" evidence="2">
    <location>
        <begin position="1"/>
        <end position="24"/>
    </location>
</feature>
<keyword evidence="5" id="KW-1185">Reference proteome</keyword>
<keyword evidence="2" id="KW-0449">Lipoprotein</keyword>
<sequence length="474" mass="52179">MITFIKYILSVILLLVLAACSVSKDVETPQPELPENFRNAHQITASTDTTTIADIEWKSFFPDAGLQELIGRAIAKNYDMQTAIKNLEIAQLQLRQSKWNYVPQFNAAVTANTTIPSQNSLNGISLNNFLNTSHIEDYNAGASLSWEADIWGKIGSRKREALAIYLQTEEARKAVQTTIVTTVAQGYYNLLMLDAQLEIAVKNRELSENTVLMIKQQFSSAQVTSLAVEQADAQRLRAAQIVPQLEREIALQENALSVLAGSLPDYITRDTKLDLAELQTELATGVPAGILSRRPDVKSSEYELHAANARVGIAKASMYPALNITASGGVNSFQSNNWFNMPASLFGMVAGSLTQPLLQNRRFKTQYEVAKAEREKAVIAFRQSVLVAVGEVSDALIEVEKLKEEREFAASRVSNLQRAVTNADMLFKSGMANYLEVITAQSSVLQSELELAAIKRNQLSAVARLYKAVGGGWK</sequence>
<feature type="coiled-coil region" evidence="3">
    <location>
        <begin position="392"/>
        <end position="419"/>
    </location>
</feature>
<protein>
    <submittedName>
        <fullName evidence="4">Efflux transporter outer membrane subunit</fullName>
    </submittedName>
</protein>